<feature type="signal peptide" evidence="1">
    <location>
        <begin position="1"/>
        <end position="22"/>
    </location>
</feature>
<dbReference type="EMBL" id="JACGWO010000009">
    <property type="protein sequence ID" value="KAK4418727.1"/>
    <property type="molecule type" value="Genomic_DNA"/>
</dbReference>
<keyword evidence="1" id="KW-0732">Signal</keyword>
<proteinExistence type="predicted"/>
<dbReference type="PANTHER" id="PTHR24299:SF59">
    <property type="entry name" value="CYTOCHROME P450 SUPERFAMILY PROTEIN"/>
    <property type="match status" value="1"/>
</dbReference>
<dbReference type="Gene3D" id="1.10.630.10">
    <property type="entry name" value="Cytochrome P450"/>
    <property type="match status" value="1"/>
</dbReference>
<dbReference type="SUPFAM" id="SSF48264">
    <property type="entry name" value="Cytochrome P450"/>
    <property type="match status" value="1"/>
</dbReference>
<dbReference type="GO" id="GO:0016705">
    <property type="term" value="F:oxidoreductase activity, acting on paired donors, with incorporation or reduction of molecular oxygen"/>
    <property type="evidence" value="ECO:0007669"/>
    <property type="project" value="InterPro"/>
</dbReference>
<keyword evidence="3" id="KW-1185">Reference proteome</keyword>
<feature type="chain" id="PRO_5042044110" evidence="1">
    <location>
        <begin position="23"/>
        <end position="305"/>
    </location>
</feature>
<dbReference type="Proteomes" id="UP001293254">
    <property type="component" value="Unassembled WGS sequence"/>
</dbReference>
<comment type="caution">
    <text evidence="2">The sequence shown here is derived from an EMBL/GenBank/DDBJ whole genome shotgun (WGS) entry which is preliminary data.</text>
</comment>
<dbReference type="Pfam" id="PF00067">
    <property type="entry name" value="p450"/>
    <property type="match status" value="1"/>
</dbReference>
<name>A0AAE2CE35_9LAMI</name>
<dbReference type="InterPro" id="IPR036396">
    <property type="entry name" value="Cyt_P450_sf"/>
</dbReference>
<dbReference type="PANTHER" id="PTHR24299">
    <property type="entry name" value="CYTOCHROME P450 FAMILY 1"/>
    <property type="match status" value="1"/>
</dbReference>
<dbReference type="GO" id="GO:0020037">
    <property type="term" value="F:heme binding"/>
    <property type="evidence" value="ECO:0007669"/>
    <property type="project" value="InterPro"/>
</dbReference>
<evidence type="ECO:0000313" key="3">
    <source>
        <dbReference type="Proteomes" id="UP001293254"/>
    </source>
</evidence>
<reference evidence="2" key="2">
    <citation type="journal article" date="2024" name="Plant">
        <title>Genomic evolution and insights into agronomic trait innovations of Sesamum species.</title>
        <authorList>
            <person name="Miao H."/>
            <person name="Wang L."/>
            <person name="Qu L."/>
            <person name="Liu H."/>
            <person name="Sun Y."/>
            <person name="Le M."/>
            <person name="Wang Q."/>
            <person name="Wei S."/>
            <person name="Zheng Y."/>
            <person name="Lin W."/>
            <person name="Duan Y."/>
            <person name="Cao H."/>
            <person name="Xiong S."/>
            <person name="Wang X."/>
            <person name="Wei L."/>
            <person name="Li C."/>
            <person name="Ma Q."/>
            <person name="Ju M."/>
            <person name="Zhao R."/>
            <person name="Li G."/>
            <person name="Mu C."/>
            <person name="Tian Q."/>
            <person name="Mei H."/>
            <person name="Zhang T."/>
            <person name="Gao T."/>
            <person name="Zhang H."/>
        </authorList>
    </citation>
    <scope>NUCLEOTIDE SEQUENCE</scope>
    <source>
        <strain evidence="2">3651</strain>
    </source>
</reference>
<reference evidence="2" key="1">
    <citation type="submission" date="2020-06" db="EMBL/GenBank/DDBJ databases">
        <authorList>
            <person name="Li T."/>
            <person name="Hu X."/>
            <person name="Zhang T."/>
            <person name="Song X."/>
            <person name="Zhang H."/>
            <person name="Dai N."/>
            <person name="Sheng W."/>
            <person name="Hou X."/>
            <person name="Wei L."/>
        </authorList>
    </citation>
    <scope>NUCLEOTIDE SEQUENCE</scope>
    <source>
        <strain evidence="2">3651</strain>
        <tissue evidence="2">Leaf</tissue>
    </source>
</reference>
<organism evidence="2 3">
    <name type="scientific">Sesamum alatum</name>
    <dbReference type="NCBI Taxonomy" id="300844"/>
    <lineage>
        <taxon>Eukaryota</taxon>
        <taxon>Viridiplantae</taxon>
        <taxon>Streptophyta</taxon>
        <taxon>Embryophyta</taxon>
        <taxon>Tracheophyta</taxon>
        <taxon>Spermatophyta</taxon>
        <taxon>Magnoliopsida</taxon>
        <taxon>eudicotyledons</taxon>
        <taxon>Gunneridae</taxon>
        <taxon>Pentapetalae</taxon>
        <taxon>asterids</taxon>
        <taxon>lamiids</taxon>
        <taxon>Lamiales</taxon>
        <taxon>Pedaliaceae</taxon>
        <taxon>Sesamum</taxon>
    </lineage>
</organism>
<dbReference type="InterPro" id="IPR001128">
    <property type="entry name" value="Cyt_P450"/>
</dbReference>
<evidence type="ECO:0000256" key="1">
    <source>
        <dbReference type="SAM" id="SignalP"/>
    </source>
</evidence>
<sequence length="305" mass="34109">MDLLLTLSLLLCFAACIWFLRAVLKPNPGPRRSANLPPGPNPLPVIGNILELGEKPHQSLAKLSKIYGPLMRLKLGTMTTVVVSSPEVARIVLQKYDQVFSSRTHADAIRALDHHKHSVAWIPADNQWRKIRKLCKEKMFSGQKLDGSQGLRREKLRDLRDYVNECCVSGQAVDIGVAAFTTTLNLMSATLFSVDFAAFGSGSSQEFKDVMSGIASIIGRPNFADCFPLLQLVDPQGIRRQTTFYFNKCFAIFDEIIRQRLQISDPTPKNDMLEALLEINQKDEAEFSFSDMKHLLLVSIISIDS</sequence>
<gene>
    <name evidence="2" type="ORF">Salat_2285500</name>
</gene>
<dbReference type="GO" id="GO:0004497">
    <property type="term" value="F:monooxygenase activity"/>
    <property type="evidence" value="ECO:0007669"/>
    <property type="project" value="InterPro"/>
</dbReference>
<accession>A0AAE2CE35</accession>
<dbReference type="GO" id="GO:0005506">
    <property type="term" value="F:iron ion binding"/>
    <property type="evidence" value="ECO:0007669"/>
    <property type="project" value="InterPro"/>
</dbReference>
<dbReference type="AlphaFoldDB" id="A0AAE2CE35"/>
<protein>
    <submittedName>
        <fullName evidence="2">Cytochrome</fullName>
    </submittedName>
</protein>
<evidence type="ECO:0000313" key="2">
    <source>
        <dbReference type="EMBL" id="KAK4418727.1"/>
    </source>
</evidence>